<organism evidence="1 2">
    <name type="scientific">Motilimonas pumila</name>
    <dbReference type="NCBI Taxonomy" id="2303987"/>
    <lineage>
        <taxon>Bacteria</taxon>
        <taxon>Pseudomonadati</taxon>
        <taxon>Pseudomonadota</taxon>
        <taxon>Gammaproteobacteria</taxon>
        <taxon>Alteromonadales</taxon>
        <taxon>Alteromonadales genera incertae sedis</taxon>
        <taxon>Motilimonas</taxon>
    </lineage>
</organism>
<gene>
    <name evidence="1" type="ORF">D1Z90_15005</name>
</gene>
<dbReference type="OrthoDB" id="9804290at2"/>
<name>A0A418YC50_9GAMM</name>
<protein>
    <submittedName>
        <fullName evidence="1">Uncharacterized protein</fullName>
    </submittedName>
</protein>
<sequence>MPLFRVQVTELTSGKVKTDVRVPLFILSLAGKHTPEPLIRYFLSKSGVSSAESPSFKLVLKTVTQVIVETAKDERLSRYQGVIAEIEDNGERIVLSITDSLLGWPST</sequence>
<comment type="caution">
    <text evidence="1">The sequence shown here is derived from an EMBL/GenBank/DDBJ whole genome shotgun (WGS) entry which is preliminary data.</text>
</comment>
<proteinExistence type="predicted"/>
<dbReference type="EMBL" id="QZCH01000021">
    <property type="protein sequence ID" value="RJG42091.1"/>
    <property type="molecule type" value="Genomic_DNA"/>
</dbReference>
<dbReference type="AlphaFoldDB" id="A0A418YC50"/>
<accession>A0A418YC50</accession>
<dbReference type="Proteomes" id="UP000283255">
    <property type="component" value="Unassembled WGS sequence"/>
</dbReference>
<evidence type="ECO:0000313" key="2">
    <source>
        <dbReference type="Proteomes" id="UP000283255"/>
    </source>
</evidence>
<dbReference type="RefSeq" id="WP_119911599.1">
    <property type="nucleotide sequence ID" value="NZ_QZCH01000021.1"/>
</dbReference>
<keyword evidence="2" id="KW-1185">Reference proteome</keyword>
<evidence type="ECO:0000313" key="1">
    <source>
        <dbReference type="EMBL" id="RJG42091.1"/>
    </source>
</evidence>
<reference evidence="1 2" key="2">
    <citation type="submission" date="2019-01" db="EMBL/GenBank/DDBJ databases">
        <title>Motilimonas pumilus sp. nov., isolated from the gut of sea cucumber (Apostichopus japonicus).</title>
        <authorList>
            <person name="Wang F.-Q."/>
            <person name="Ren L.-H."/>
            <person name="Lin Y.-W."/>
            <person name="Sun G.-H."/>
            <person name="Du Z.-J."/>
            <person name="Zhao J.-X."/>
            <person name="Liu X.-J."/>
            <person name="Liu L.-J."/>
        </authorList>
    </citation>
    <scope>NUCLEOTIDE SEQUENCE [LARGE SCALE GENOMIC DNA]</scope>
    <source>
        <strain evidence="1 2">PLHSC7-2</strain>
    </source>
</reference>
<reference evidence="1 2" key="1">
    <citation type="submission" date="2018-09" db="EMBL/GenBank/DDBJ databases">
        <authorList>
            <person name="Wang F."/>
        </authorList>
    </citation>
    <scope>NUCLEOTIDE SEQUENCE [LARGE SCALE GENOMIC DNA]</scope>
    <source>
        <strain evidence="1 2">PLHSC7-2</strain>
    </source>
</reference>